<accession>A0A2P5D6L8</accession>
<evidence type="ECO:0000313" key="1">
    <source>
        <dbReference type="EMBL" id="PON68937.1"/>
    </source>
</evidence>
<gene>
    <name evidence="1" type="ORF">PanWU01x14_092540</name>
</gene>
<dbReference type="AlphaFoldDB" id="A0A2P5D6L8"/>
<proteinExistence type="predicted"/>
<name>A0A2P5D6L8_PARAD</name>
<evidence type="ECO:0000313" key="2">
    <source>
        <dbReference type="Proteomes" id="UP000237105"/>
    </source>
</evidence>
<protein>
    <submittedName>
        <fullName evidence="1">Uncharacterized protein</fullName>
    </submittedName>
</protein>
<dbReference type="EMBL" id="JXTB01000059">
    <property type="protein sequence ID" value="PON68937.1"/>
    <property type="molecule type" value="Genomic_DNA"/>
</dbReference>
<keyword evidence="2" id="KW-1185">Reference proteome</keyword>
<dbReference type="Proteomes" id="UP000237105">
    <property type="component" value="Unassembled WGS sequence"/>
</dbReference>
<comment type="caution">
    <text evidence="1">The sequence shown here is derived from an EMBL/GenBank/DDBJ whole genome shotgun (WGS) entry which is preliminary data.</text>
</comment>
<sequence>MEFLHLYLLSVLDDWELVLHLRNASLRGHRSIWNLFVSKKQVSMLEYKFWDAQKLHQLRVLRSKYFPQNGCMLQKLSMVGLQAVCSSVISMFEIKASKRLVFGLLTTNYRNFIECRNFYVVWNCILMKNIEFKLFLTSLSLAVWNSFK</sequence>
<organism evidence="1 2">
    <name type="scientific">Parasponia andersonii</name>
    <name type="common">Sponia andersonii</name>
    <dbReference type="NCBI Taxonomy" id="3476"/>
    <lineage>
        <taxon>Eukaryota</taxon>
        <taxon>Viridiplantae</taxon>
        <taxon>Streptophyta</taxon>
        <taxon>Embryophyta</taxon>
        <taxon>Tracheophyta</taxon>
        <taxon>Spermatophyta</taxon>
        <taxon>Magnoliopsida</taxon>
        <taxon>eudicotyledons</taxon>
        <taxon>Gunneridae</taxon>
        <taxon>Pentapetalae</taxon>
        <taxon>rosids</taxon>
        <taxon>fabids</taxon>
        <taxon>Rosales</taxon>
        <taxon>Cannabaceae</taxon>
        <taxon>Parasponia</taxon>
    </lineage>
</organism>
<reference evidence="2" key="1">
    <citation type="submission" date="2016-06" db="EMBL/GenBank/DDBJ databases">
        <title>Parallel loss of symbiosis genes in relatives of nitrogen-fixing non-legume Parasponia.</title>
        <authorList>
            <person name="Van Velzen R."/>
            <person name="Holmer R."/>
            <person name="Bu F."/>
            <person name="Rutten L."/>
            <person name="Van Zeijl A."/>
            <person name="Liu W."/>
            <person name="Santuari L."/>
            <person name="Cao Q."/>
            <person name="Sharma T."/>
            <person name="Shen D."/>
            <person name="Roswanjaya Y."/>
            <person name="Wardhani T."/>
            <person name="Kalhor M.S."/>
            <person name="Jansen J."/>
            <person name="Van den Hoogen J."/>
            <person name="Gungor B."/>
            <person name="Hartog M."/>
            <person name="Hontelez J."/>
            <person name="Verver J."/>
            <person name="Yang W.-C."/>
            <person name="Schijlen E."/>
            <person name="Repin R."/>
            <person name="Schilthuizen M."/>
            <person name="Schranz E."/>
            <person name="Heidstra R."/>
            <person name="Miyata K."/>
            <person name="Fedorova E."/>
            <person name="Kohlen W."/>
            <person name="Bisseling T."/>
            <person name="Smit S."/>
            <person name="Geurts R."/>
        </authorList>
    </citation>
    <scope>NUCLEOTIDE SEQUENCE [LARGE SCALE GENOMIC DNA]</scope>
    <source>
        <strain evidence="2">cv. WU1-14</strain>
    </source>
</reference>